<keyword evidence="2" id="KW-1185">Reference proteome</keyword>
<proteinExistence type="predicted"/>
<dbReference type="AlphaFoldDB" id="A0A401VXL7"/>
<evidence type="ECO:0000313" key="1">
    <source>
        <dbReference type="EMBL" id="GCD41786.1"/>
    </source>
</evidence>
<name>A0A401VXL7_STREY</name>
<organism evidence="1 2">
    <name type="scientific">Streptomyces paromomycinus</name>
    <name type="common">Streptomyces rimosus subsp. paromomycinus</name>
    <dbReference type="NCBI Taxonomy" id="92743"/>
    <lineage>
        <taxon>Bacteria</taxon>
        <taxon>Bacillati</taxon>
        <taxon>Actinomycetota</taxon>
        <taxon>Actinomycetes</taxon>
        <taxon>Kitasatosporales</taxon>
        <taxon>Streptomycetaceae</taxon>
        <taxon>Streptomyces</taxon>
    </lineage>
</organism>
<dbReference type="RefSeq" id="WP_125052959.1">
    <property type="nucleotide sequence ID" value="NZ_BHZD01000001.1"/>
</dbReference>
<dbReference type="EMBL" id="BHZD01000001">
    <property type="protein sequence ID" value="GCD41786.1"/>
    <property type="molecule type" value="Genomic_DNA"/>
</dbReference>
<gene>
    <name evidence="1" type="ORF">GKJPGBOP_01443</name>
</gene>
<reference evidence="1 2" key="1">
    <citation type="submission" date="2018-11" db="EMBL/GenBank/DDBJ databases">
        <title>Whole genome sequence of Streptomyces paromomycinus NBRC 15454(T).</title>
        <authorList>
            <person name="Komaki H."/>
            <person name="Tamura T."/>
        </authorList>
    </citation>
    <scope>NUCLEOTIDE SEQUENCE [LARGE SCALE GENOMIC DNA]</scope>
    <source>
        <strain evidence="1 2">NBRC 15454</strain>
    </source>
</reference>
<accession>A0A401VXL7</accession>
<dbReference type="Proteomes" id="UP000286746">
    <property type="component" value="Unassembled WGS sequence"/>
</dbReference>
<comment type="caution">
    <text evidence="1">The sequence shown here is derived from an EMBL/GenBank/DDBJ whole genome shotgun (WGS) entry which is preliminary data.</text>
</comment>
<evidence type="ECO:0000313" key="2">
    <source>
        <dbReference type="Proteomes" id="UP000286746"/>
    </source>
</evidence>
<sequence>MPRTPAGIAATVHGPRRPRCVIRPAEYADRHALEQVVARSTHWMDHRPRPATPGGCPLLSMLGAVDRGHPLTWLLLDGTTIRSCALVLKNPMRDERGRDMPGGALWIDDLYEDRDGPDRDGYGPHLVGWLVDYGAHKHVQWLAADTADEAVAEDLGDRYGLEVLPTPTSAFLLRRRTRRLPRLTGTVHAQLPPCVRRRRRL</sequence>
<evidence type="ECO:0008006" key="3">
    <source>
        <dbReference type="Google" id="ProtNLM"/>
    </source>
</evidence>
<protein>
    <recommendedName>
        <fullName evidence="3">GNAT family N-acetyltransferase</fullName>
    </recommendedName>
</protein>